<organism evidence="1">
    <name type="scientific">Nothobranchius furzeri</name>
    <name type="common">Turquoise killifish</name>
    <dbReference type="NCBI Taxonomy" id="105023"/>
    <lineage>
        <taxon>Eukaryota</taxon>
        <taxon>Metazoa</taxon>
        <taxon>Chordata</taxon>
        <taxon>Craniata</taxon>
        <taxon>Vertebrata</taxon>
        <taxon>Euteleostomi</taxon>
        <taxon>Actinopterygii</taxon>
        <taxon>Neopterygii</taxon>
        <taxon>Teleostei</taxon>
        <taxon>Neoteleostei</taxon>
        <taxon>Acanthomorphata</taxon>
        <taxon>Ovalentaria</taxon>
        <taxon>Atherinomorphae</taxon>
        <taxon>Cyprinodontiformes</taxon>
        <taxon>Nothobranchiidae</taxon>
        <taxon>Nothobranchius</taxon>
    </lineage>
</organism>
<protein>
    <submittedName>
        <fullName evidence="1">Uncharacterized protein</fullName>
    </submittedName>
</protein>
<dbReference type="EMBL" id="HAEJ01017514">
    <property type="protein sequence ID" value="SBS57971.1"/>
    <property type="molecule type" value="Transcribed_RNA"/>
</dbReference>
<reference evidence="1" key="1">
    <citation type="submission" date="2016-05" db="EMBL/GenBank/DDBJ databases">
        <authorList>
            <person name="Lavstsen T."/>
            <person name="Jespersen J.S."/>
        </authorList>
    </citation>
    <scope>NUCLEOTIDE SEQUENCE</scope>
    <source>
        <tissue evidence="1">Brain</tissue>
    </source>
</reference>
<accession>A0A1A8VDN1</accession>
<evidence type="ECO:0000313" key="1">
    <source>
        <dbReference type="EMBL" id="SBS57971.1"/>
    </source>
</evidence>
<reference evidence="1" key="2">
    <citation type="submission" date="2016-06" db="EMBL/GenBank/DDBJ databases">
        <title>The genome of a short-lived fish provides insights into sex chromosome evolution and the genetic control of aging.</title>
        <authorList>
            <person name="Reichwald K."/>
            <person name="Felder M."/>
            <person name="Petzold A."/>
            <person name="Koch P."/>
            <person name="Groth M."/>
            <person name="Platzer M."/>
        </authorList>
    </citation>
    <scope>NUCLEOTIDE SEQUENCE</scope>
    <source>
        <tissue evidence="1">Brain</tissue>
    </source>
</reference>
<feature type="non-terminal residue" evidence="1">
    <location>
        <position position="72"/>
    </location>
</feature>
<gene>
    <name evidence="1" type="primary">CABZ01053221.1</name>
</gene>
<name>A0A1A8VDN1_NOTFU</name>
<feature type="non-terminal residue" evidence="1">
    <location>
        <position position="1"/>
    </location>
</feature>
<dbReference type="AlphaFoldDB" id="A0A1A8VDN1"/>
<sequence length="72" mass="8394">DMRGILRSLKTKKNFKSFVLINQKQNTCWRRQVQGDKSGAPQCLPPLYQYEVIASQLFWHLCSLLPQVLQVC</sequence>
<proteinExistence type="predicted"/>